<dbReference type="Gene3D" id="1.10.10.10">
    <property type="entry name" value="Winged helix-like DNA-binding domain superfamily/Winged helix DNA-binding domain"/>
    <property type="match status" value="1"/>
</dbReference>
<reference evidence="9 10" key="1">
    <citation type="submission" date="2022-12" db="EMBL/GenBank/DDBJ databases">
        <title>Sphingomonas abieness sp. nov., an endophytic bacterium isolated from Abies koreana.</title>
        <authorList>
            <person name="Jiang L."/>
            <person name="Lee J."/>
        </authorList>
    </citation>
    <scope>NUCLEOTIDE SEQUENCE [LARGE SCALE GENOMIC DNA]</scope>
    <source>
        <strain evidence="10">PAMB 00755</strain>
    </source>
</reference>
<feature type="domain" description="RNA polymerase sigma factor 70 region 4 type 2" evidence="8">
    <location>
        <begin position="114"/>
        <end position="164"/>
    </location>
</feature>
<keyword evidence="2" id="KW-0805">Transcription regulation</keyword>
<dbReference type="InterPro" id="IPR013249">
    <property type="entry name" value="RNA_pol_sigma70_r4_t2"/>
</dbReference>
<keyword evidence="5" id="KW-0804">Transcription</keyword>
<evidence type="ECO:0000259" key="7">
    <source>
        <dbReference type="Pfam" id="PF04542"/>
    </source>
</evidence>
<feature type="region of interest" description="Disordered" evidence="6">
    <location>
        <begin position="180"/>
        <end position="206"/>
    </location>
</feature>
<dbReference type="SUPFAM" id="SSF88946">
    <property type="entry name" value="Sigma2 domain of RNA polymerase sigma factors"/>
    <property type="match status" value="1"/>
</dbReference>
<dbReference type="Proteomes" id="UP001210865">
    <property type="component" value="Chromosome"/>
</dbReference>
<comment type="similarity">
    <text evidence="1">Belongs to the sigma-70 factor family. ECF subfamily.</text>
</comment>
<accession>A0ABY7NTY4</accession>
<name>A0ABY7NTY4_9SPHN</name>
<dbReference type="InterPro" id="IPR013324">
    <property type="entry name" value="RNA_pol_sigma_r3/r4-like"/>
</dbReference>
<dbReference type="EMBL" id="CP115174">
    <property type="protein sequence ID" value="WBO22911.1"/>
    <property type="molecule type" value="Genomic_DNA"/>
</dbReference>
<evidence type="ECO:0000256" key="5">
    <source>
        <dbReference type="ARBA" id="ARBA00023163"/>
    </source>
</evidence>
<dbReference type="NCBIfam" id="TIGR02937">
    <property type="entry name" value="sigma70-ECF"/>
    <property type="match status" value="1"/>
</dbReference>
<dbReference type="InterPro" id="IPR039425">
    <property type="entry name" value="RNA_pol_sigma-70-like"/>
</dbReference>
<dbReference type="Pfam" id="PF08281">
    <property type="entry name" value="Sigma70_r4_2"/>
    <property type="match status" value="1"/>
</dbReference>
<evidence type="ECO:0000256" key="3">
    <source>
        <dbReference type="ARBA" id="ARBA00023082"/>
    </source>
</evidence>
<evidence type="ECO:0000313" key="9">
    <source>
        <dbReference type="EMBL" id="WBO22911.1"/>
    </source>
</evidence>
<evidence type="ECO:0000256" key="6">
    <source>
        <dbReference type="SAM" id="MobiDB-lite"/>
    </source>
</evidence>
<evidence type="ECO:0000313" key="10">
    <source>
        <dbReference type="Proteomes" id="UP001210865"/>
    </source>
</evidence>
<organism evidence="9 10">
    <name type="scientific">Sphingomonas abietis</name>
    <dbReference type="NCBI Taxonomy" id="3012344"/>
    <lineage>
        <taxon>Bacteria</taxon>
        <taxon>Pseudomonadati</taxon>
        <taxon>Pseudomonadota</taxon>
        <taxon>Alphaproteobacteria</taxon>
        <taxon>Sphingomonadales</taxon>
        <taxon>Sphingomonadaceae</taxon>
        <taxon>Sphingomonas</taxon>
    </lineage>
</organism>
<dbReference type="SUPFAM" id="SSF88659">
    <property type="entry name" value="Sigma3 and sigma4 domains of RNA polymerase sigma factors"/>
    <property type="match status" value="1"/>
</dbReference>
<keyword evidence="10" id="KW-1185">Reference proteome</keyword>
<dbReference type="InterPro" id="IPR036388">
    <property type="entry name" value="WH-like_DNA-bd_sf"/>
</dbReference>
<dbReference type="InterPro" id="IPR014284">
    <property type="entry name" value="RNA_pol_sigma-70_dom"/>
</dbReference>
<feature type="compositionally biased region" description="Basic and acidic residues" evidence="6">
    <location>
        <begin position="195"/>
        <end position="206"/>
    </location>
</feature>
<keyword evidence="3" id="KW-0731">Sigma factor</keyword>
<dbReference type="InterPro" id="IPR013325">
    <property type="entry name" value="RNA_pol_sigma_r2"/>
</dbReference>
<protein>
    <submittedName>
        <fullName evidence="9">RNA polymerase sigma factor</fullName>
    </submittedName>
</protein>
<dbReference type="Pfam" id="PF04542">
    <property type="entry name" value="Sigma70_r2"/>
    <property type="match status" value="1"/>
</dbReference>
<proteinExistence type="inferred from homology"/>
<dbReference type="PANTHER" id="PTHR43133">
    <property type="entry name" value="RNA POLYMERASE ECF-TYPE SIGMA FACTO"/>
    <property type="match status" value="1"/>
</dbReference>
<dbReference type="InterPro" id="IPR007627">
    <property type="entry name" value="RNA_pol_sigma70_r2"/>
</dbReference>
<gene>
    <name evidence="9" type="ORF">PBT88_01835</name>
</gene>
<keyword evidence="4" id="KW-0238">DNA-binding</keyword>
<sequence length="206" mass="22818">MTSLRPIDRWFIDEILPHEAHFLRIAQRLTRSQDQAVDLVQEAYCRLFDSSGWTALQDPRGYTVRMIRNLAISQMRRARIVEFEQWVEVDGLAIADDDPDPFRIAAGRQAVARADAALETMPERCRTALVQCRLEEQSPRSVATAMGLSLSTLEKRLARGLKLLAAALYPCDGGDAPAAPLADTAPSQTVAVPAYEDRHASGSADR</sequence>
<dbReference type="Gene3D" id="1.10.1740.10">
    <property type="match status" value="1"/>
</dbReference>
<evidence type="ECO:0000259" key="8">
    <source>
        <dbReference type="Pfam" id="PF08281"/>
    </source>
</evidence>
<dbReference type="RefSeq" id="WP_270077550.1">
    <property type="nucleotide sequence ID" value="NZ_CP115174.1"/>
</dbReference>
<feature type="domain" description="RNA polymerase sigma-70 region 2" evidence="7">
    <location>
        <begin position="19"/>
        <end position="79"/>
    </location>
</feature>
<dbReference type="PANTHER" id="PTHR43133:SF8">
    <property type="entry name" value="RNA POLYMERASE SIGMA FACTOR HI_1459-RELATED"/>
    <property type="match status" value="1"/>
</dbReference>
<evidence type="ECO:0000256" key="4">
    <source>
        <dbReference type="ARBA" id="ARBA00023125"/>
    </source>
</evidence>
<evidence type="ECO:0000256" key="1">
    <source>
        <dbReference type="ARBA" id="ARBA00010641"/>
    </source>
</evidence>
<evidence type="ECO:0000256" key="2">
    <source>
        <dbReference type="ARBA" id="ARBA00023015"/>
    </source>
</evidence>